<dbReference type="Proteomes" id="UP001549749">
    <property type="component" value="Unassembled WGS sequence"/>
</dbReference>
<organism evidence="3 4">
    <name type="scientific">Chitinophaga defluvii</name>
    <dbReference type="NCBI Taxonomy" id="3163343"/>
    <lineage>
        <taxon>Bacteria</taxon>
        <taxon>Pseudomonadati</taxon>
        <taxon>Bacteroidota</taxon>
        <taxon>Chitinophagia</taxon>
        <taxon>Chitinophagales</taxon>
        <taxon>Chitinophagaceae</taxon>
        <taxon>Chitinophaga</taxon>
    </lineage>
</organism>
<dbReference type="PANTHER" id="PTHR44520">
    <property type="entry name" value="RESPONSE REGULATOR RCP1-RELATED"/>
    <property type="match status" value="1"/>
</dbReference>
<evidence type="ECO:0000313" key="3">
    <source>
        <dbReference type="EMBL" id="MET6998946.1"/>
    </source>
</evidence>
<name>A0ABV2T7F3_9BACT</name>
<feature type="modified residue" description="4-aspartylphosphate" evidence="1">
    <location>
        <position position="70"/>
    </location>
</feature>
<protein>
    <submittedName>
        <fullName evidence="3">Response regulator</fullName>
    </submittedName>
</protein>
<keyword evidence="4" id="KW-1185">Reference proteome</keyword>
<reference evidence="3 4" key="1">
    <citation type="submission" date="2024-06" db="EMBL/GenBank/DDBJ databases">
        <title>Chitinophaga defluvii sp. nov., isolated from municipal sewage.</title>
        <authorList>
            <person name="Zhang L."/>
        </authorList>
    </citation>
    <scope>NUCLEOTIDE SEQUENCE [LARGE SCALE GENOMIC DNA]</scope>
    <source>
        <strain evidence="3 4">H8</strain>
    </source>
</reference>
<dbReference type="InterPro" id="IPR052893">
    <property type="entry name" value="TCS_response_regulator"/>
</dbReference>
<dbReference type="InterPro" id="IPR001789">
    <property type="entry name" value="Sig_transdc_resp-reg_receiver"/>
</dbReference>
<evidence type="ECO:0000313" key="4">
    <source>
        <dbReference type="Proteomes" id="UP001549749"/>
    </source>
</evidence>
<comment type="caution">
    <text evidence="3">The sequence shown here is derived from an EMBL/GenBank/DDBJ whole genome shotgun (WGS) entry which is preliminary data.</text>
</comment>
<dbReference type="EMBL" id="JBEXAC010000002">
    <property type="protein sequence ID" value="MET6998946.1"/>
    <property type="molecule type" value="Genomic_DNA"/>
</dbReference>
<dbReference type="InterPro" id="IPR011006">
    <property type="entry name" value="CheY-like_superfamily"/>
</dbReference>
<dbReference type="Gene3D" id="3.40.50.2300">
    <property type="match status" value="1"/>
</dbReference>
<gene>
    <name evidence="3" type="ORF">ABR189_16290</name>
</gene>
<proteinExistence type="predicted"/>
<dbReference type="PANTHER" id="PTHR44520:SF2">
    <property type="entry name" value="RESPONSE REGULATOR RCP1"/>
    <property type="match status" value="1"/>
</dbReference>
<dbReference type="SUPFAM" id="SSF52172">
    <property type="entry name" value="CheY-like"/>
    <property type="match status" value="1"/>
</dbReference>
<dbReference type="SMART" id="SM00448">
    <property type="entry name" value="REC"/>
    <property type="match status" value="1"/>
</dbReference>
<feature type="domain" description="Response regulatory" evidence="2">
    <location>
        <begin position="9"/>
        <end position="137"/>
    </location>
</feature>
<dbReference type="CDD" id="cd17557">
    <property type="entry name" value="REC_Rcp-like"/>
    <property type="match status" value="1"/>
</dbReference>
<keyword evidence="1" id="KW-0597">Phosphoprotein</keyword>
<dbReference type="RefSeq" id="WP_354661513.1">
    <property type="nucleotide sequence ID" value="NZ_JBEXAC010000002.1"/>
</dbReference>
<evidence type="ECO:0000256" key="1">
    <source>
        <dbReference type="PROSITE-ProRule" id="PRU00169"/>
    </source>
</evidence>
<dbReference type="Pfam" id="PF00072">
    <property type="entry name" value="Response_reg"/>
    <property type="match status" value="1"/>
</dbReference>
<sequence length="150" mass="17232">MKRSTLPRNILIADDDADDREMLKAAFEENKSLHNICFVEDGEELMHYLNRKGAYTDPVSWPLPGIIILDLNMPRMDGWEALRKIKMDEQLKCIPVIILSTSKAEMDVLNCYALGVNSFIIKPVTFKGLVEITHMLDNYWFKTAELPNIC</sequence>
<accession>A0ABV2T7F3</accession>
<dbReference type="PROSITE" id="PS50110">
    <property type="entry name" value="RESPONSE_REGULATORY"/>
    <property type="match status" value="1"/>
</dbReference>
<evidence type="ECO:0000259" key="2">
    <source>
        <dbReference type="PROSITE" id="PS50110"/>
    </source>
</evidence>